<dbReference type="Proteomes" id="UP000219669">
    <property type="component" value="Unassembled WGS sequence"/>
</dbReference>
<keyword evidence="3" id="KW-0285">Flavoprotein</keyword>
<keyword evidence="4" id="KW-0808">Transferase</keyword>
<evidence type="ECO:0000256" key="7">
    <source>
        <dbReference type="ARBA" id="ARBA00022827"/>
    </source>
</evidence>
<keyword evidence="8" id="KW-0560">Oxidoreductase</keyword>
<dbReference type="EMBL" id="OCNF01000017">
    <property type="protein sequence ID" value="SOD69629.1"/>
    <property type="molecule type" value="Genomic_DNA"/>
</dbReference>
<protein>
    <submittedName>
        <fullName evidence="11">tRNA U-34 5-methylaminomethyl-2-thiouridine biosynthesis protein MnmC</fullName>
    </submittedName>
</protein>
<evidence type="ECO:0000256" key="1">
    <source>
        <dbReference type="ARBA" id="ARBA00022490"/>
    </source>
</evidence>
<dbReference type="InterPro" id="IPR006076">
    <property type="entry name" value="FAD-dep_OxRdtase"/>
</dbReference>
<evidence type="ECO:0000256" key="6">
    <source>
        <dbReference type="ARBA" id="ARBA00022694"/>
    </source>
</evidence>
<dbReference type="Pfam" id="PF01266">
    <property type="entry name" value="DAO"/>
    <property type="match status" value="1"/>
</dbReference>
<dbReference type="GO" id="GO:0008033">
    <property type="term" value="P:tRNA processing"/>
    <property type="evidence" value="ECO:0007669"/>
    <property type="project" value="UniProtKB-KW"/>
</dbReference>
<keyword evidence="9" id="KW-0511">Multifunctional enzyme</keyword>
<name>A0A286EFL4_9NEIS</name>
<dbReference type="AlphaFoldDB" id="A0A286EFL4"/>
<keyword evidence="2" id="KW-0489">Methyltransferase</keyword>
<evidence type="ECO:0000256" key="9">
    <source>
        <dbReference type="ARBA" id="ARBA00023268"/>
    </source>
</evidence>
<keyword evidence="1" id="KW-0963">Cytoplasm</keyword>
<feature type="domain" description="FAD dependent oxidoreductase" evidence="10">
    <location>
        <begin position="112"/>
        <end position="475"/>
    </location>
</feature>
<evidence type="ECO:0000256" key="3">
    <source>
        <dbReference type="ARBA" id="ARBA00022630"/>
    </source>
</evidence>
<dbReference type="PANTHER" id="PTHR13847">
    <property type="entry name" value="SARCOSINE DEHYDROGENASE-RELATED"/>
    <property type="match status" value="1"/>
</dbReference>
<evidence type="ECO:0000256" key="2">
    <source>
        <dbReference type="ARBA" id="ARBA00022603"/>
    </source>
</evidence>
<gene>
    <name evidence="11" type="ORF">SAMN02746062_01768</name>
</gene>
<dbReference type="SUPFAM" id="SSF51905">
    <property type="entry name" value="FAD/NAD(P)-binding domain"/>
    <property type="match status" value="1"/>
</dbReference>
<keyword evidence="12" id="KW-1185">Reference proteome</keyword>
<dbReference type="GO" id="GO:0016645">
    <property type="term" value="F:oxidoreductase activity, acting on the CH-NH group of donors"/>
    <property type="evidence" value="ECO:0007669"/>
    <property type="project" value="InterPro"/>
</dbReference>
<reference evidence="11 12" key="1">
    <citation type="submission" date="2017-09" db="EMBL/GenBank/DDBJ databases">
        <authorList>
            <person name="Ehlers B."/>
            <person name="Leendertz F.H."/>
        </authorList>
    </citation>
    <scope>NUCLEOTIDE SEQUENCE [LARGE SCALE GENOMIC DNA]</scope>
    <source>
        <strain evidence="11 12">DSM 16848</strain>
    </source>
</reference>
<dbReference type="InterPro" id="IPR036188">
    <property type="entry name" value="FAD/NAD-bd_sf"/>
</dbReference>
<accession>A0A286EFL4</accession>
<keyword evidence="5" id="KW-0949">S-adenosyl-L-methionine</keyword>
<organism evidence="11 12">
    <name type="scientific">Alysiella filiformis DSM 16848</name>
    <dbReference type="NCBI Taxonomy" id="1120981"/>
    <lineage>
        <taxon>Bacteria</taxon>
        <taxon>Pseudomonadati</taxon>
        <taxon>Pseudomonadota</taxon>
        <taxon>Betaproteobacteria</taxon>
        <taxon>Neisseriales</taxon>
        <taxon>Neisseriaceae</taxon>
        <taxon>Alysiella</taxon>
    </lineage>
</organism>
<dbReference type="InterPro" id="IPR017610">
    <property type="entry name" value="tRNA_S-uridine_synth_MnmC_C"/>
</dbReference>
<dbReference type="GO" id="GO:0008168">
    <property type="term" value="F:methyltransferase activity"/>
    <property type="evidence" value="ECO:0007669"/>
    <property type="project" value="UniProtKB-KW"/>
</dbReference>
<proteinExistence type="predicted"/>
<keyword evidence="7" id="KW-0274">FAD</keyword>
<evidence type="ECO:0000256" key="5">
    <source>
        <dbReference type="ARBA" id="ARBA00022691"/>
    </source>
</evidence>
<evidence type="ECO:0000313" key="12">
    <source>
        <dbReference type="Proteomes" id="UP000219669"/>
    </source>
</evidence>
<keyword evidence="6" id="KW-0819">tRNA processing</keyword>
<evidence type="ECO:0000256" key="8">
    <source>
        <dbReference type="ARBA" id="ARBA00023002"/>
    </source>
</evidence>
<dbReference type="PANTHER" id="PTHR13847:SF283">
    <property type="entry name" value="TRNA 5-METHYLAMINOMETHYL-2-THIOURIDINE BIOSYNTHESIS BIFUNCTIONAL PROTEIN MNMC"/>
    <property type="match status" value="1"/>
</dbReference>
<dbReference type="GO" id="GO:0005737">
    <property type="term" value="C:cytoplasm"/>
    <property type="evidence" value="ECO:0007669"/>
    <property type="project" value="TreeGrafter"/>
</dbReference>
<evidence type="ECO:0000256" key="4">
    <source>
        <dbReference type="ARBA" id="ARBA00022679"/>
    </source>
</evidence>
<dbReference type="GO" id="GO:0032259">
    <property type="term" value="P:methylation"/>
    <property type="evidence" value="ECO:0007669"/>
    <property type="project" value="UniProtKB-KW"/>
</dbReference>
<dbReference type="Gene3D" id="3.30.9.10">
    <property type="entry name" value="D-Amino Acid Oxidase, subunit A, domain 2"/>
    <property type="match status" value="1"/>
</dbReference>
<dbReference type="NCBIfam" id="TIGR03197">
    <property type="entry name" value="MnmC_Cterm"/>
    <property type="match status" value="1"/>
</dbReference>
<evidence type="ECO:0000313" key="11">
    <source>
        <dbReference type="EMBL" id="SOD69629.1"/>
    </source>
</evidence>
<dbReference type="Gene3D" id="3.50.50.60">
    <property type="entry name" value="FAD/NAD(P)-binding domain"/>
    <property type="match status" value="1"/>
</dbReference>
<dbReference type="OrthoDB" id="9786494at2"/>
<evidence type="ECO:0000259" key="10">
    <source>
        <dbReference type="Pfam" id="PF01266"/>
    </source>
</evidence>
<sequence length="506" mass="54800">MAWNAPPSATVLRQFSCVPHLLVCLPENALPDWSDDAILQAALSCVQFSGVNVLENVLPNQTLWLIPPAHSAHLRDFFGERHMVWQTPPVEQKPVLAEKMWFRQPEMAAPQHVIVVGAGIAGAATAHALAQRGVRVTVVDAAARVANAASGNRQGLLYAKISPHNTPQTELLLSGYGYARRLLANVLPERETWGASGVLHINHDKAETARNALLAQDDFHAHLYRGVTAAQASELAGVPVAQGGLFWAQGCWLNPLAWVEQLLSHQYIDLKLNCHLISAQHDGENWQMRTSQGAFSGSHIVFCTGASSRHAPIVGELPFQIIRGQTSVVRETAFSGSLKTALSGASYIAPAWGGWHTFGATFLPNNDDDTWRNSDELANQNELANLNPQLHQSFAFSGSLKGHAALRCDAHDHLPVVGALGNSTAMRQVYAKLALDKNYRLNAPCPHYPNAFVNTAHGSRGLATAPICGAYVAAMICGAPLPLSRRLQNALNPNRLIIRQIVRSSS</sequence>